<dbReference type="AlphaFoldDB" id="A0A401WVQ6"/>
<name>A0A401WVQ6_ACEPA</name>
<organism evidence="2 3">
    <name type="scientific">Acetobacter pasteurianus NBRC 3188</name>
    <dbReference type="NCBI Taxonomy" id="1226663"/>
    <lineage>
        <taxon>Bacteria</taxon>
        <taxon>Pseudomonadati</taxon>
        <taxon>Pseudomonadota</taxon>
        <taxon>Alphaproteobacteria</taxon>
        <taxon>Acetobacterales</taxon>
        <taxon>Acetobacteraceae</taxon>
        <taxon>Acetobacter</taxon>
    </lineage>
</organism>
<feature type="transmembrane region" description="Helical" evidence="1">
    <location>
        <begin position="34"/>
        <end position="53"/>
    </location>
</feature>
<comment type="caution">
    <text evidence="2">The sequence shown here is derived from an EMBL/GenBank/DDBJ whole genome shotgun (WGS) entry which is preliminary data.</text>
</comment>
<reference evidence="2 3" key="1">
    <citation type="submission" date="2016-06" db="EMBL/GenBank/DDBJ databases">
        <title>Acetobacter pasteurianus NBRC 3188 whole genome sequencing project.</title>
        <authorList>
            <person name="Matsutani M."/>
            <person name="Shiwa Y."/>
            <person name="Okamoto-Kainuma A."/>
            <person name="Ishikawa M."/>
            <person name="Koizumi Y."/>
            <person name="Yoshikawa H."/>
            <person name="Yakushi T."/>
            <person name="Matsushita K."/>
        </authorList>
    </citation>
    <scope>NUCLEOTIDE SEQUENCE [LARGE SCALE GENOMIC DNA]</scope>
    <source>
        <strain evidence="2 3">NBRC 3188</strain>
    </source>
</reference>
<feature type="transmembrane region" description="Helical" evidence="1">
    <location>
        <begin position="6"/>
        <end position="22"/>
    </location>
</feature>
<sequence>MLLLTALVFVVVVGGIILLVYLNKFGDWLITSDVLSPSLIMICTYLACMFLFHRHD</sequence>
<dbReference type="EMBL" id="BDES01000058">
    <property type="protein sequence ID" value="GCD53375.1"/>
    <property type="molecule type" value="Genomic_DNA"/>
</dbReference>
<keyword evidence="1" id="KW-0812">Transmembrane</keyword>
<evidence type="ECO:0000313" key="3">
    <source>
        <dbReference type="Proteomes" id="UP000287300"/>
    </source>
</evidence>
<dbReference type="Proteomes" id="UP000287300">
    <property type="component" value="Unassembled WGS sequence"/>
</dbReference>
<evidence type="ECO:0000256" key="1">
    <source>
        <dbReference type="SAM" id="Phobius"/>
    </source>
</evidence>
<proteinExistence type="predicted"/>
<keyword evidence="1" id="KW-1133">Transmembrane helix</keyword>
<dbReference type="RefSeq" id="WP_185368980.1">
    <property type="nucleotide sequence ID" value="NZ_BDES01000058.1"/>
</dbReference>
<protein>
    <submittedName>
        <fullName evidence="2">Uncharacterized protein</fullName>
    </submittedName>
</protein>
<accession>A0A401WVQ6</accession>
<keyword evidence="1" id="KW-0472">Membrane</keyword>
<gene>
    <name evidence="2" type="ORF">NBRC3188_2072</name>
</gene>
<evidence type="ECO:0000313" key="2">
    <source>
        <dbReference type="EMBL" id="GCD53375.1"/>
    </source>
</evidence>